<accession>A2BWV0</accession>
<dbReference type="AlphaFoldDB" id="A2BWV0"/>
<dbReference type="Proteomes" id="UP000001589">
    <property type="component" value="Chromosome"/>
</dbReference>
<dbReference type="HOGENOM" id="CLU_2466522_0_0_3"/>
<name>A2BWV0_PROM5</name>
<feature type="transmembrane region" description="Helical" evidence="1">
    <location>
        <begin position="20"/>
        <end position="43"/>
    </location>
</feature>
<organism evidence="2 3">
    <name type="scientific">Prochlorococcus marinus (strain MIT 9515)</name>
    <dbReference type="NCBI Taxonomy" id="167542"/>
    <lineage>
        <taxon>Bacteria</taxon>
        <taxon>Bacillati</taxon>
        <taxon>Cyanobacteriota</taxon>
        <taxon>Cyanophyceae</taxon>
        <taxon>Synechococcales</taxon>
        <taxon>Prochlorococcaceae</taxon>
        <taxon>Prochlorococcus</taxon>
    </lineage>
</organism>
<dbReference type="EMBL" id="CP000552">
    <property type="protein sequence ID" value="ABM72261.1"/>
    <property type="molecule type" value="Genomic_DNA"/>
</dbReference>
<keyword evidence="1" id="KW-1133">Transmembrane helix</keyword>
<protein>
    <submittedName>
        <fullName evidence="2">Uncharacterized protein</fullName>
    </submittedName>
</protein>
<keyword evidence="1" id="KW-0472">Membrane</keyword>
<evidence type="ECO:0000313" key="2">
    <source>
        <dbReference type="EMBL" id="ABM72261.1"/>
    </source>
</evidence>
<reference evidence="2 3" key="1">
    <citation type="journal article" date="2007" name="PLoS Genet.">
        <title>Patterns and implications of gene gain and loss in the evolution of Prochlorococcus.</title>
        <authorList>
            <person name="Kettler G.C."/>
            <person name="Martiny A.C."/>
            <person name="Huang K."/>
            <person name="Zucker J."/>
            <person name="Coleman M.L."/>
            <person name="Rodrigue S."/>
            <person name="Chen F."/>
            <person name="Lapidus A."/>
            <person name="Ferriera S."/>
            <person name="Johnson J."/>
            <person name="Steglich C."/>
            <person name="Church G.M."/>
            <person name="Richardson P."/>
            <person name="Chisholm S.W."/>
        </authorList>
    </citation>
    <scope>NUCLEOTIDE SEQUENCE [LARGE SCALE GENOMIC DNA]</scope>
    <source>
        <strain evidence="2 3">MIT 9515</strain>
    </source>
</reference>
<evidence type="ECO:0000256" key="1">
    <source>
        <dbReference type="SAM" id="Phobius"/>
    </source>
</evidence>
<dbReference type="KEGG" id="pmc:P9515_10541"/>
<evidence type="ECO:0000313" key="3">
    <source>
        <dbReference type="Proteomes" id="UP000001589"/>
    </source>
</evidence>
<keyword evidence="1" id="KW-0812">Transmembrane</keyword>
<dbReference type="OrthoDB" id="541594at2"/>
<sequence length="96" mass="11374">MPSTYYGIMKFEVKTKDDEFWKSSFNFLLALALLSFIVVLSNLSIKLGKISRYYEINYFCNLLTIEKSSTNFKKLSKLTNQNNRQKIWDLCREIVK</sequence>
<gene>
    <name evidence="2" type="ordered locus">P9515_10541</name>
</gene>
<proteinExistence type="predicted"/>